<organism evidence="2 3">
    <name type="scientific">Desulfatitalea alkaliphila</name>
    <dbReference type="NCBI Taxonomy" id="2929485"/>
    <lineage>
        <taxon>Bacteria</taxon>
        <taxon>Pseudomonadati</taxon>
        <taxon>Thermodesulfobacteriota</taxon>
        <taxon>Desulfobacteria</taxon>
        <taxon>Desulfobacterales</taxon>
        <taxon>Desulfosarcinaceae</taxon>
        <taxon>Desulfatitalea</taxon>
    </lineage>
</organism>
<dbReference type="InterPro" id="IPR042259">
    <property type="entry name" value="Raco-like_middle_sf"/>
</dbReference>
<proteinExistence type="predicted"/>
<dbReference type="AlphaFoldDB" id="A0AA41R3M7"/>
<dbReference type="InterPro" id="IPR052911">
    <property type="entry name" value="Corrinoid_activation_enz"/>
</dbReference>
<dbReference type="GO" id="GO:0016746">
    <property type="term" value="F:acyltransferase activity"/>
    <property type="evidence" value="ECO:0007669"/>
    <property type="project" value="InterPro"/>
</dbReference>
<dbReference type="Pfam" id="PF14574">
    <property type="entry name" value="RACo_C_ter"/>
    <property type="match status" value="1"/>
</dbReference>
<reference evidence="2" key="1">
    <citation type="submission" date="2022-04" db="EMBL/GenBank/DDBJ databases">
        <title>Desulfatitalea alkaliphila sp. nov., a novel anaerobic sulfate-reducing bacterium isolated from terrestrial mud volcano, Taman Peninsula, Russia.</title>
        <authorList>
            <person name="Khomyakova M.A."/>
            <person name="Merkel A.Y."/>
            <person name="Slobodkin A.I."/>
        </authorList>
    </citation>
    <scope>NUCLEOTIDE SEQUENCE</scope>
    <source>
        <strain evidence="2">M08but</strain>
    </source>
</reference>
<dbReference type="Gene3D" id="3.10.20.880">
    <property type="match status" value="1"/>
</dbReference>
<dbReference type="InterPro" id="IPR040506">
    <property type="entry name" value="RACo_linker"/>
</dbReference>
<evidence type="ECO:0000313" key="2">
    <source>
        <dbReference type="EMBL" id="MCJ8500395.1"/>
    </source>
</evidence>
<name>A0AA41R3M7_9BACT</name>
<dbReference type="PANTHER" id="PTHR42895:SF2">
    <property type="entry name" value="IRON-SULFUR CLUSTER PROTEIN"/>
    <property type="match status" value="1"/>
</dbReference>
<sequence>MKKPPKIKKKKRPLRTPPATGAKKSLWLNVLPDDLWIRVKYGVTIYEALRKTTLDLDTECNGLGTCGKCKIKVITPIGPPDRQEQRLLSSEELDQGIRLACRTPIRKDLVVFSDTQRDPTELFQILKHGQTQDIALDPLLDRIPVLVPPPDLQTAASDFHRLRSVLGASRDNLKITHGCLSTLYADLRATEFRGEALLHRECMLAWSPVGSPNGRYGVIFDIGTTTLVGKLIDLDQGVEKGVISRLNAQTRFGSNIISRIQYLRDTKNGLRRLRRLLLNDLNAILRRLARAGGIEPHHIFVAVAAGNTTMQHLLLGLDPSGIAEAPFAPVITEGVTFPTQKVGLELHPDAMLYVMPAKSGYIGGDLISFILASGAADQETELVLGLDLGTNGEIFLGNGRRLLTCSAAAGPALEGARIQHGMIAKSGAIESVRGLEGELRYNVIGNIKPKGLCGSGLVDLAAVLLHHGVLDAEGVLGHHGRDTEFELLPARLAPRPRSEVMDFVVATPEESFDGRTIKLLQNDIRELQLAKGAVAAAVQLLMDEMGVTVDRIDRVCMAGALGNYVNPLSAMRIGMLPFLDPAKIVSMGNAAATGATLALISKAQWQRANAIADLADHVELSLHPGFYEAFIAAMDFPDRNVW</sequence>
<dbReference type="RefSeq" id="WP_246904643.1">
    <property type="nucleotide sequence ID" value="NZ_JALJRB010000006.1"/>
</dbReference>
<feature type="domain" description="2Fe-2S ferredoxin-type" evidence="1">
    <location>
        <begin position="26"/>
        <end position="117"/>
    </location>
</feature>
<dbReference type="Gene3D" id="3.10.20.30">
    <property type="match status" value="1"/>
</dbReference>
<dbReference type="CDD" id="cd00207">
    <property type="entry name" value="fer2"/>
    <property type="match status" value="1"/>
</dbReference>
<dbReference type="InterPro" id="IPR012675">
    <property type="entry name" value="Beta-grasp_dom_sf"/>
</dbReference>
<dbReference type="InterPro" id="IPR027980">
    <property type="entry name" value="RACo_C"/>
</dbReference>
<dbReference type="Pfam" id="PF17650">
    <property type="entry name" value="RACo_linker"/>
    <property type="match status" value="1"/>
</dbReference>
<dbReference type="GO" id="GO:0051536">
    <property type="term" value="F:iron-sulfur cluster binding"/>
    <property type="evidence" value="ECO:0007669"/>
    <property type="project" value="InterPro"/>
</dbReference>
<dbReference type="Pfam" id="PF17651">
    <property type="entry name" value="Raco_middle"/>
    <property type="match status" value="1"/>
</dbReference>
<dbReference type="InterPro" id="IPR041414">
    <property type="entry name" value="Raco-like_middle"/>
</dbReference>
<dbReference type="InterPro" id="IPR016039">
    <property type="entry name" value="Thiolase-like"/>
</dbReference>
<dbReference type="PANTHER" id="PTHR42895">
    <property type="entry name" value="IRON-SULFUR CLUSTER-BINDING PROTEIN-RELATED"/>
    <property type="match status" value="1"/>
</dbReference>
<dbReference type="SUPFAM" id="SSF53901">
    <property type="entry name" value="Thiolase-like"/>
    <property type="match status" value="1"/>
</dbReference>
<dbReference type="InterPro" id="IPR036010">
    <property type="entry name" value="2Fe-2S_ferredoxin-like_sf"/>
</dbReference>
<evidence type="ECO:0000313" key="3">
    <source>
        <dbReference type="Proteomes" id="UP001165427"/>
    </source>
</evidence>
<evidence type="ECO:0000259" key="1">
    <source>
        <dbReference type="PROSITE" id="PS51085"/>
    </source>
</evidence>
<protein>
    <submittedName>
        <fullName evidence="2">ASKHA domain-containing protein</fullName>
    </submittedName>
</protein>
<dbReference type="Proteomes" id="UP001165427">
    <property type="component" value="Unassembled WGS sequence"/>
</dbReference>
<gene>
    <name evidence="2" type="ORF">MRX98_07405</name>
</gene>
<dbReference type="Pfam" id="PF00111">
    <property type="entry name" value="Fer2"/>
    <property type="match status" value="1"/>
</dbReference>
<dbReference type="PROSITE" id="PS51085">
    <property type="entry name" value="2FE2S_FER_2"/>
    <property type="match status" value="1"/>
</dbReference>
<dbReference type="Gene3D" id="3.30.420.480">
    <property type="entry name" value="Domain of unknown function (DUF4445)"/>
    <property type="match status" value="1"/>
</dbReference>
<dbReference type="SUPFAM" id="SSF54292">
    <property type="entry name" value="2Fe-2S ferredoxin-like"/>
    <property type="match status" value="1"/>
</dbReference>
<dbReference type="InterPro" id="IPR001041">
    <property type="entry name" value="2Fe-2S_ferredoxin-type"/>
</dbReference>
<comment type="caution">
    <text evidence="2">The sequence shown here is derived from an EMBL/GenBank/DDBJ whole genome shotgun (WGS) entry which is preliminary data.</text>
</comment>
<dbReference type="EMBL" id="JALJRB010000006">
    <property type="protein sequence ID" value="MCJ8500395.1"/>
    <property type="molecule type" value="Genomic_DNA"/>
</dbReference>
<keyword evidence="3" id="KW-1185">Reference proteome</keyword>
<accession>A0AA41R3M7</accession>